<feature type="transmembrane region" description="Helical" evidence="2">
    <location>
        <begin position="213"/>
        <end position="233"/>
    </location>
</feature>
<evidence type="ECO:0000313" key="4">
    <source>
        <dbReference type="Proteomes" id="UP001642406"/>
    </source>
</evidence>
<reference evidence="3 4" key="1">
    <citation type="submission" date="2024-01" db="EMBL/GenBank/DDBJ databases">
        <authorList>
            <person name="Allen C."/>
            <person name="Tagirdzhanova G."/>
        </authorList>
    </citation>
    <scope>NUCLEOTIDE SEQUENCE [LARGE SCALE GENOMIC DNA]</scope>
</reference>
<feature type="transmembrane region" description="Helical" evidence="2">
    <location>
        <begin position="82"/>
        <end position="102"/>
    </location>
</feature>
<comment type="caution">
    <text evidence="3">The sequence shown here is derived from an EMBL/GenBank/DDBJ whole genome shotgun (WGS) entry which is preliminary data.</text>
</comment>
<dbReference type="Proteomes" id="UP001642406">
    <property type="component" value="Unassembled WGS sequence"/>
</dbReference>
<sequence length="318" mass="34449">MAPLQRLGSIETVIGFLWEVTFTFLVMRLAFVYAALALFSTALLACLAHAAVLPFLAAQQQVPPQALLDHVLGAANSSTKTAFLVLVSLIVVAVVGICSRFVMTWAQIPQLRRFRAAIGCMAATQVSLAWLALNYFYPSGCAGSGHMADHEQIHGHGHGQGNGIVGKTPTPTNPHMFTPTAGASMSMASFCQKSRVSIGCVHSSLNSISTCTIVGIVFVAAVALMPWVSMALLERPSRRYGHQRTASNADWTTPTKKITTRSMSSRLSLEEKAPMVDSYTSTSEDEEAEPRRAPKTRSQTGAKRYSLRTASERRSPRY</sequence>
<proteinExistence type="predicted"/>
<keyword evidence="2" id="KW-0472">Membrane</keyword>
<gene>
    <name evidence="3" type="ORF">SBRCBS47491_006879</name>
</gene>
<feature type="compositionally biased region" description="Polar residues" evidence="1">
    <location>
        <begin position="244"/>
        <end position="267"/>
    </location>
</feature>
<feature type="region of interest" description="Disordered" evidence="1">
    <location>
        <begin position="238"/>
        <end position="318"/>
    </location>
</feature>
<evidence type="ECO:0008006" key="5">
    <source>
        <dbReference type="Google" id="ProtNLM"/>
    </source>
</evidence>
<keyword evidence="2" id="KW-1133">Transmembrane helix</keyword>
<evidence type="ECO:0000256" key="2">
    <source>
        <dbReference type="SAM" id="Phobius"/>
    </source>
</evidence>
<name>A0ABP0CB59_9PEZI</name>
<evidence type="ECO:0000256" key="1">
    <source>
        <dbReference type="SAM" id="MobiDB-lite"/>
    </source>
</evidence>
<dbReference type="EMBL" id="CAWUHC010000072">
    <property type="protein sequence ID" value="CAK7228365.1"/>
    <property type="molecule type" value="Genomic_DNA"/>
</dbReference>
<evidence type="ECO:0000313" key="3">
    <source>
        <dbReference type="EMBL" id="CAK7228365.1"/>
    </source>
</evidence>
<protein>
    <recommendedName>
        <fullName evidence="5">Integral membrane protein</fullName>
    </recommendedName>
</protein>
<keyword evidence="2" id="KW-0812">Transmembrane</keyword>
<feature type="transmembrane region" description="Helical" evidence="2">
    <location>
        <begin position="114"/>
        <end position="137"/>
    </location>
</feature>
<keyword evidence="4" id="KW-1185">Reference proteome</keyword>
<accession>A0ABP0CB59</accession>
<organism evidence="3 4">
    <name type="scientific">Sporothrix bragantina</name>
    <dbReference type="NCBI Taxonomy" id="671064"/>
    <lineage>
        <taxon>Eukaryota</taxon>
        <taxon>Fungi</taxon>
        <taxon>Dikarya</taxon>
        <taxon>Ascomycota</taxon>
        <taxon>Pezizomycotina</taxon>
        <taxon>Sordariomycetes</taxon>
        <taxon>Sordariomycetidae</taxon>
        <taxon>Ophiostomatales</taxon>
        <taxon>Ophiostomataceae</taxon>
        <taxon>Sporothrix</taxon>
    </lineage>
</organism>